<gene>
    <name evidence="2" type="ORF">SAMN02787144_104824</name>
</gene>
<protein>
    <submittedName>
        <fullName evidence="2">ABC-2 type transport system permease protein</fullName>
    </submittedName>
</protein>
<organism evidence="2 3">
    <name type="scientific">Streptomyces atratus</name>
    <dbReference type="NCBI Taxonomy" id="1893"/>
    <lineage>
        <taxon>Bacteria</taxon>
        <taxon>Bacillati</taxon>
        <taxon>Actinomycetota</taxon>
        <taxon>Actinomycetes</taxon>
        <taxon>Kitasatosporales</taxon>
        <taxon>Streptomycetaceae</taxon>
        <taxon>Streptomyces</taxon>
    </lineage>
</organism>
<dbReference type="RefSeq" id="WP_072489538.1">
    <property type="nucleotide sequence ID" value="NZ_FPJO01000048.1"/>
</dbReference>
<feature type="transmembrane region" description="Helical" evidence="1">
    <location>
        <begin position="28"/>
        <end position="51"/>
    </location>
</feature>
<evidence type="ECO:0000256" key="1">
    <source>
        <dbReference type="SAM" id="Phobius"/>
    </source>
</evidence>
<dbReference type="EMBL" id="FPJO01000048">
    <property type="protein sequence ID" value="SFY44536.1"/>
    <property type="molecule type" value="Genomic_DNA"/>
</dbReference>
<evidence type="ECO:0000313" key="2">
    <source>
        <dbReference type="EMBL" id="SFY44536.1"/>
    </source>
</evidence>
<dbReference type="PANTHER" id="PTHR36833:SF1">
    <property type="entry name" value="INTEGRAL MEMBRANE TRANSPORT PROTEIN"/>
    <property type="match status" value="1"/>
</dbReference>
<feature type="transmembrane region" description="Helical" evidence="1">
    <location>
        <begin position="145"/>
        <end position="165"/>
    </location>
</feature>
<dbReference type="InterPro" id="IPR010390">
    <property type="entry name" value="ABC-2_transporter-like"/>
</dbReference>
<feature type="transmembrane region" description="Helical" evidence="1">
    <location>
        <begin position="235"/>
        <end position="255"/>
    </location>
</feature>
<dbReference type="PANTHER" id="PTHR36833">
    <property type="entry name" value="SLR0610 PROTEIN-RELATED"/>
    <property type="match status" value="1"/>
</dbReference>
<accession>A0A1K2FBJ0</accession>
<name>A0A1K2FBJ0_STRAR</name>
<dbReference type="Pfam" id="PF06182">
    <property type="entry name" value="ABC2_membrane_6"/>
    <property type="match status" value="1"/>
</dbReference>
<proteinExistence type="predicted"/>
<sequence length="267" mass="28578">MAERIAVWLVILRSRIRSQTQYRTSFSLNLLSAGLSQGTELVAIVCLFAQVDALGGFDRSEVLTIYALSSTAFGICEFFGGSLNMLPTYIRTGTFDILMMRPLSVLGQLLTSEVQLHRAGRAVVGVLMLGYVVGATGVPMTGQNILLLLITPLAGALVIGAVWLVSSSMSFWLIKGEEVTVSVTYGTNLLTSYPMTVFSAPVRVVFSCIVPAAFVAYYPALALVDRPDPLGAPEYFAWSGPVVAGVSLAVAAGVWRWGIHQYKGVGS</sequence>
<keyword evidence="1" id="KW-0472">Membrane</keyword>
<keyword evidence="1" id="KW-0812">Transmembrane</keyword>
<dbReference type="STRING" id="1893.SAMN02787144_104824"/>
<dbReference type="Proteomes" id="UP000181909">
    <property type="component" value="Unassembled WGS sequence"/>
</dbReference>
<feature type="transmembrane region" description="Helical" evidence="1">
    <location>
        <begin position="204"/>
        <end position="223"/>
    </location>
</feature>
<feature type="transmembrane region" description="Helical" evidence="1">
    <location>
        <begin position="122"/>
        <end position="139"/>
    </location>
</feature>
<reference evidence="2 3" key="1">
    <citation type="submission" date="2016-11" db="EMBL/GenBank/DDBJ databases">
        <authorList>
            <person name="Jaros S."/>
            <person name="Januszkiewicz K."/>
            <person name="Wedrychowicz H."/>
        </authorList>
    </citation>
    <scope>NUCLEOTIDE SEQUENCE [LARGE SCALE GENOMIC DNA]</scope>
    <source>
        <strain evidence="2 3">OK807</strain>
    </source>
</reference>
<evidence type="ECO:0000313" key="3">
    <source>
        <dbReference type="Proteomes" id="UP000181909"/>
    </source>
</evidence>
<feature type="transmembrane region" description="Helical" evidence="1">
    <location>
        <begin position="63"/>
        <end position="83"/>
    </location>
</feature>
<dbReference type="AlphaFoldDB" id="A0A1K2FBJ0"/>
<keyword evidence="1" id="KW-1133">Transmembrane helix</keyword>
<dbReference type="OrthoDB" id="9788195at2"/>